<evidence type="ECO:0000256" key="5">
    <source>
        <dbReference type="ARBA" id="ARBA00023136"/>
    </source>
</evidence>
<evidence type="ECO:0000259" key="7">
    <source>
        <dbReference type="Pfam" id="PF19112"/>
    </source>
</evidence>
<dbReference type="PANTHER" id="PTHR21266:SF32">
    <property type="entry name" value="CHOLESTEROL 7-DESATURASE NVD"/>
    <property type="match status" value="1"/>
</dbReference>
<evidence type="ECO:0000256" key="3">
    <source>
        <dbReference type="ARBA" id="ARBA00022989"/>
    </source>
</evidence>
<keyword evidence="5" id="KW-0472">Membrane</keyword>
<reference evidence="8" key="5">
    <citation type="journal article" date="2021" name="G3 (Bethesda)">
        <title>Aegilops tauschii genome assembly Aet v5.0 features greater sequence contiguity and improved annotation.</title>
        <authorList>
            <person name="Wang L."/>
            <person name="Zhu T."/>
            <person name="Rodriguez J.C."/>
            <person name="Deal K.R."/>
            <person name="Dubcovsky J."/>
            <person name="McGuire P.E."/>
            <person name="Lux T."/>
            <person name="Spannagl M."/>
            <person name="Mayer K.F.X."/>
            <person name="Baldrich P."/>
            <person name="Meyers B.C."/>
            <person name="Huo N."/>
            <person name="Gu Y.Q."/>
            <person name="Zhou H."/>
            <person name="Devos K.M."/>
            <person name="Bennetzen J.L."/>
            <person name="Unver T."/>
            <person name="Budak H."/>
            <person name="Gulick P.J."/>
            <person name="Galiba G."/>
            <person name="Kalapos B."/>
            <person name="Nelson D.R."/>
            <person name="Li P."/>
            <person name="You F.M."/>
            <person name="Luo M.C."/>
            <person name="Dvorak J."/>
        </authorList>
    </citation>
    <scope>NUCLEOTIDE SEQUENCE [LARGE SCALE GENOMIC DNA]</scope>
    <source>
        <strain evidence="8">cv. AL8/78</strain>
    </source>
</reference>
<comment type="subcellular location">
    <subcellularLocation>
        <location evidence="1">Membrane</location>
    </subcellularLocation>
</comment>
<dbReference type="Proteomes" id="UP000015105">
    <property type="component" value="Chromosome 5D"/>
</dbReference>
<accession>A0A453M5Q5</accession>
<feature type="region of interest" description="Disordered" evidence="6">
    <location>
        <begin position="106"/>
        <end position="152"/>
    </location>
</feature>
<evidence type="ECO:0000256" key="2">
    <source>
        <dbReference type="ARBA" id="ARBA00022692"/>
    </source>
</evidence>
<organism evidence="8 9">
    <name type="scientific">Aegilops tauschii subsp. strangulata</name>
    <name type="common">Goatgrass</name>
    <dbReference type="NCBI Taxonomy" id="200361"/>
    <lineage>
        <taxon>Eukaryota</taxon>
        <taxon>Viridiplantae</taxon>
        <taxon>Streptophyta</taxon>
        <taxon>Embryophyta</taxon>
        <taxon>Tracheophyta</taxon>
        <taxon>Spermatophyta</taxon>
        <taxon>Magnoliopsida</taxon>
        <taxon>Liliopsida</taxon>
        <taxon>Poales</taxon>
        <taxon>Poaceae</taxon>
        <taxon>BOP clade</taxon>
        <taxon>Pooideae</taxon>
        <taxon>Triticodae</taxon>
        <taxon>Triticeae</taxon>
        <taxon>Triticinae</taxon>
        <taxon>Aegilops</taxon>
    </lineage>
</organism>
<dbReference type="GO" id="GO:0016491">
    <property type="term" value="F:oxidoreductase activity"/>
    <property type="evidence" value="ECO:0007669"/>
    <property type="project" value="UniProtKB-KW"/>
</dbReference>
<reference evidence="9" key="2">
    <citation type="journal article" date="2017" name="Nat. Plants">
        <title>The Aegilops tauschii genome reveals multiple impacts of transposons.</title>
        <authorList>
            <person name="Zhao G."/>
            <person name="Zou C."/>
            <person name="Li K."/>
            <person name="Wang K."/>
            <person name="Li T."/>
            <person name="Gao L."/>
            <person name="Zhang X."/>
            <person name="Wang H."/>
            <person name="Yang Z."/>
            <person name="Liu X."/>
            <person name="Jiang W."/>
            <person name="Mao L."/>
            <person name="Kong X."/>
            <person name="Jiao Y."/>
            <person name="Jia J."/>
        </authorList>
    </citation>
    <scope>NUCLEOTIDE SEQUENCE [LARGE SCALE GENOMIC DNA]</scope>
    <source>
        <strain evidence="9">cv. AL8/78</strain>
    </source>
</reference>
<dbReference type="SUPFAM" id="SSF55961">
    <property type="entry name" value="Bet v1-like"/>
    <property type="match status" value="1"/>
</dbReference>
<name>A0A453M5Q5_AEGTS</name>
<dbReference type="GO" id="GO:0005737">
    <property type="term" value="C:cytoplasm"/>
    <property type="evidence" value="ECO:0007669"/>
    <property type="project" value="TreeGrafter"/>
</dbReference>
<evidence type="ECO:0000313" key="8">
    <source>
        <dbReference type="EnsemblPlants" id="AET5Gv21056700.13"/>
    </source>
</evidence>
<feature type="domain" description="Vanillate O-demethylase oxygenase-like C-terminal catalytic" evidence="7">
    <location>
        <begin position="179"/>
        <end position="222"/>
    </location>
</feature>
<keyword evidence="2" id="KW-0812">Transmembrane</keyword>
<dbReference type="Gramene" id="AET5Gv21056700.13">
    <property type="protein sequence ID" value="AET5Gv21056700.13"/>
    <property type="gene ID" value="AET5Gv21056700"/>
</dbReference>
<feature type="compositionally biased region" description="Polar residues" evidence="6">
    <location>
        <begin position="106"/>
        <end position="119"/>
    </location>
</feature>
<dbReference type="GO" id="GO:0016020">
    <property type="term" value="C:membrane"/>
    <property type="evidence" value="ECO:0007669"/>
    <property type="project" value="UniProtKB-SubCell"/>
</dbReference>
<dbReference type="Pfam" id="PF19112">
    <property type="entry name" value="VanA_C"/>
    <property type="match status" value="1"/>
</dbReference>
<dbReference type="AlphaFoldDB" id="A0A453M5Q5"/>
<keyword evidence="4" id="KW-0560">Oxidoreductase</keyword>
<dbReference type="PANTHER" id="PTHR21266">
    <property type="entry name" value="IRON-SULFUR DOMAIN CONTAINING PROTEIN"/>
    <property type="match status" value="1"/>
</dbReference>
<dbReference type="EnsemblPlants" id="AET5Gv21056700.13">
    <property type="protein sequence ID" value="AET5Gv21056700.13"/>
    <property type="gene ID" value="AET5Gv21056700"/>
</dbReference>
<reference evidence="8" key="4">
    <citation type="submission" date="2019-03" db="UniProtKB">
        <authorList>
            <consortium name="EnsemblPlants"/>
        </authorList>
    </citation>
    <scope>IDENTIFICATION</scope>
</reference>
<proteinExistence type="predicted"/>
<dbReference type="Gene3D" id="3.90.380.10">
    <property type="entry name" value="Naphthalene 1,2-dioxygenase Alpha Subunit, Chain A, domain 1"/>
    <property type="match status" value="1"/>
</dbReference>
<reference evidence="8" key="3">
    <citation type="journal article" date="2017" name="Nature">
        <title>Genome sequence of the progenitor of the wheat D genome Aegilops tauschii.</title>
        <authorList>
            <person name="Luo M.C."/>
            <person name="Gu Y.Q."/>
            <person name="Puiu D."/>
            <person name="Wang H."/>
            <person name="Twardziok S.O."/>
            <person name="Deal K.R."/>
            <person name="Huo N."/>
            <person name="Zhu T."/>
            <person name="Wang L."/>
            <person name="Wang Y."/>
            <person name="McGuire P.E."/>
            <person name="Liu S."/>
            <person name="Long H."/>
            <person name="Ramasamy R.K."/>
            <person name="Rodriguez J.C."/>
            <person name="Van S.L."/>
            <person name="Yuan L."/>
            <person name="Wang Z."/>
            <person name="Xia Z."/>
            <person name="Xiao L."/>
            <person name="Anderson O.D."/>
            <person name="Ouyang S."/>
            <person name="Liang Y."/>
            <person name="Zimin A.V."/>
            <person name="Pertea G."/>
            <person name="Qi P."/>
            <person name="Bennetzen J.L."/>
            <person name="Dai X."/>
            <person name="Dawson M.W."/>
            <person name="Muller H.G."/>
            <person name="Kugler K."/>
            <person name="Rivarola-Duarte L."/>
            <person name="Spannagl M."/>
            <person name="Mayer K.F.X."/>
            <person name="Lu F.H."/>
            <person name="Bevan M.W."/>
            <person name="Leroy P."/>
            <person name="Li P."/>
            <person name="You F.M."/>
            <person name="Sun Q."/>
            <person name="Liu Z."/>
            <person name="Lyons E."/>
            <person name="Wicker T."/>
            <person name="Salzberg S.L."/>
            <person name="Devos K.M."/>
            <person name="Dvorak J."/>
        </authorList>
    </citation>
    <scope>NUCLEOTIDE SEQUENCE [LARGE SCALE GENOMIC DNA]</scope>
    <source>
        <strain evidence="8">cv. AL8/78</strain>
    </source>
</reference>
<keyword evidence="3" id="KW-1133">Transmembrane helix</keyword>
<protein>
    <recommendedName>
        <fullName evidence="7">Vanillate O-demethylase oxygenase-like C-terminal catalytic domain-containing protein</fullName>
    </recommendedName>
</protein>
<feature type="region of interest" description="Disordered" evidence="6">
    <location>
        <begin position="34"/>
        <end position="89"/>
    </location>
</feature>
<sequence length="267" mass="28572">RWPPCATWTPARRTARRCWASAWWPGTTAPWTSGACSTTPARTAWRRSPRAASTTRAASSASTTAGASTAAAPASSSHRPPPSAHLCTRTARRAWRRTRAWCRTTSCGSTRGPTRSTKTFCRGSARHSSRRSTTPPSSPSTASGTSPTGGYTSSTSTSIYAGGYLPPLHSLTVTAPLVCSYDVLVENLMDPAHVPYAHKGLMGKLRKKEDPGRVEFDVEGGGPVKMKIAEADIAGFLSEQDNSGYFRYVAPCTFYGSPLPKEEKGQV</sequence>
<evidence type="ECO:0000256" key="6">
    <source>
        <dbReference type="SAM" id="MobiDB-lite"/>
    </source>
</evidence>
<dbReference type="InterPro" id="IPR050584">
    <property type="entry name" value="Cholesterol_7-desaturase"/>
</dbReference>
<dbReference type="InterPro" id="IPR044043">
    <property type="entry name" value="VanA_C_cat"/>
</dbReference>
<feature type="compositionally biased region" description="Low complexity" evidence="6">
    <location>
        <begin position="131"/>
        <end position="152"/>
    </location>
</feature>
<evidence type="ECO:0000313" key="9">
    <source>
        <dbReference type="Proteomes" id="UP000015105"/>
    </source>
</evidence>
<evidence type="ECO:0000256" key="4">
    <source>
        <dbReference type="ARBA" id="ARBA00023002"/>
    </source>
</evidence>
<reference evidence="9" key="1">
    <citation type="journal article" date="2014" name="Science">
        <title>Ancient hybridizations among the ancestral genomes of bread wheat.</title>
        <authorList>
            <consortium name="International Wheat Genome Sequencing Consortium,"/>
            <person name="Marcussen T."/>
            <person name="Sandve S.R."/>
            <person name="Heier L."/>
            <person name="Spannagl M."/>
            <person name="Pfeifer M."/>
            <person name="Jakobsen K.S."/>
            <person name="Wulff B.B."/>
            <person name="Steuernagel B."/>
            <person name="Mayer K.F."/>
            <person name="Olsen O.A."/>
        </authorList>
    </citation>
    <scope>NUCLEOTIDE SEQUENCE [LARGE SCALE GENOMIC DNA]</scope>
    <source>
        <strain evidence="9">cv. AL8/78</strain>
    </source>
</reference>
<evidence type="ECO:0000256" key="1">
    <source>
        <dbReference type="ARBA" id="ARBA00004370"/>
    </source>
</evidence>
<keyword evidence="9" id="KW-1185">Reference proteome</keyword>
<feature type="compositionally biased region" description="Low complexity" evidence="6">
    <location>
        <begin position="50"/>
        <end position="78"/>
    </location>
</feature>